<keyword evidence="10" id="KW-0539">Nucleus</keyword>
<comment type="subcellular location">
    <subcellularLocation>
        <location evidence="1">Nucleus</location>
    </subcellularLocation>
</comment>
<evidence type="ECO:0000256" key="5">
    <source>
        <dbReference type="ARBA" id="ARBA00022771"/>
    </source>
</evidence>
<dbReference type="EMBL" id="KB030840">
    <property type="protein sequence ID" value="ELK09142.1"/>
    <property type="molecule type" value="Genomic_DNA"/>
</dbReference>
<gene>
    <name evidence="14" type="ORF">PAL_GLEAN10003024</name>
</gene>
<feature type="region of interest" description="Disordered" evidence="12">
    <location>
        <begin position="172"/>
        <end position="192"/>
    </location>
</feature>
<evidence type="ECO:0000256" key="12">
    <source>
        <dbReference type="SAM" id="MobiDB-lite"/>
    </source>
</evidence>
<dbReference type="PROSITE" id="PS50157">
    <property type="entry name" value="ZINC_FINGER_C2H2_2"/>
    <property type="match status" value="7"/>
</dbReference>
<dbReference type="GO" id="GO:0005634">
    <property type="term" value="C:nucleus"/>
    <property type="evidence" value="ECO:0007669"/>
    <property type="project" value="UniProtKB-SubCell"/>
</dbReference>
<dbReference type="InParanoid" id="L5KCR9"/>
<dbReference type="InterPro" id="IPR036236">
    <property type="entry name" value="Znf_C2H2_sf"/>
</dbReference>
<accession>L5KCR9</accession>
<evidence type="ECO:0000256" key="11">
    <source>
        <dbReference type="PROSITE-ProRule" id="PRU00042"/>
    </source>
</evidence>
<dbReference type="FunFam" id="3.30.160.60:FF:002402">
    <property type="entry name" value="Zinc finger protein 347"/>
    <property type="match status" value="1"/>
</dbReference>
<dbReference type="PROSITE" id="PS00028">
    <property type="entry name" value="ZINC_FINGER_C2H2_1"/>
    <property type="match status" value="5"/>
</dbReference>
<keyword evidence="7" id="KW-0805">Transcription regulation</keyword>
<dbReference type="GO" id="GO:0003677">
    <property type="term" value="F:DNA binding"/>
    <property type="evidence" value="ECO:0007669"/>
    <property type="project" value="UniProtKB-KW"/>
</dbReference>
<keyword evidence="6" id="KW-0862">Zinc</keyword>
<comment type="similarity">
    <text evidence="2">Belongs to the krueppel C2H2-type zinc-finger protein family.</text>
</comment>
<feature type="domain" description="C2H2-type" evidence="13">
    <location>
        <begin position="22"/>
        <end position="49"/>
    </location>
</feature>
<evidence type="ECO:0000256" key="8">
    <source>
        <dbReference type="ARBA" id="ARBA00023125"/>
    </source>
</evidence>
<feature type="domain" description="C2H2-type" evidence="13">
    <location>
        <begin position="264"/>
        <end position="291"/>
    </location>
</feature>
<dbReference type="FunFam" id="3.30.160.60:FF:001506">
    <property type="entry name" value="Zinc finger protein"/>
    <property type="match status" value="1"/>
</dbReference>
<evidence type="ECO:0000256" key="9">
    <source>
        <dbReference type="ARBA" id="ARBA00023163"/>
    </source>
</evidence>
<dbReference type="SUPFAM" id="SSF57667">
    <property type="entry name" value="beta-beta-alpha zinc fingers"/>
    <property type="match status" value="4"/>
</dbReference>
<keyword evidence="3" id="KW-0479">Metal-binding</keyword>
<feature type="domain" description="C2H2-type" evidence="13">
    <location>
        <begin position="292"/>
        <end position="314"/>
    </location>
</feature>
<evidence type="ECO:0000256" key="6">
    <source>
        <dbReference type="ARBA" id="ARBA00022833"/>
    </source>
</evidence>
<proteinExistence type="inferred from homology"/>
<dbReference type="PANTHER" id="PTHR16515">
    <property type="entry name" value="PR DOMAIN ZINC FINGER PROTEIN"/>
    <property type="match status" value="1"/>
</dbReference>
<feature type="region of interest" description="Disordered" evidence="12">
    <location>
        <begin position="1"/>
        <end position="24"/>
    </location>
</feature>
<reference evidence="15" key="1">
    <citation type="journal article" date="2013" name="Science">
        <title>Comparative analysis of bat genomes provides insight into the evolution of flight and immunity.</title>
        <authorList>
            <person name="Zhang G."/>
            <person name="Cowled C."/>
            <person name="Shi Z."/>
            <person name="Huang Z."/>
            <person name="Bishop-Lilly K.A."/>
            <person name="Fang X."/>
            <person name="Wynne J.W."/>
            <person name="Xiong Z."/>
            <person name="Baker M.L."/>
            <person name="Zhao W."/>
            <person name="Tachedjian M."/>
            <person name="Zhu Y."/>
            <person name="Zhou P."/>
            <person name="Jiang X."/>
            <person name="Ng J."/>
            <person name="Yang L."/>
            <person name="Wu L."/>
            <person name="Xiao J."/>
            <person name="Feng Y."/>
            <person name="Chen Y."/>
            <person name="Sun X."/>
            <person name="Zhang Y."/>
            <person name="Marsh G.A."/>
            <person name="Crameri G."/>
            <person name="Broder C.C."/>
            <person name="Frey K.G."/>
            <person name="Wang L.F."/>
            <person name="Wang J."/>
        </authorList>
    </citation>
    <scope>NUCLEOTIDE SEQUENCE [LARGE SCALE GENOMIC DNA]</scope>
</reference>
<dbReference type="FunFam" id="3.30.160.60:FF:001049">
    <property type="entry name" value="zinc finger protein 319"/>
    <property type="match status" value="1"/>
</dbReference>
<evidence type="ECO:0000256" key="2">
    <source>
        <dbReference type="ARBA" id="ARBA00006991"/>
    </source>
</evidence>
<evidence type="ECO:0000259" key="13">
    <source>
        <dbReference type="PROSITE" id="PS50157"/>
    </source>
</evidence>
<dbReference type="STRING" id="9402.L5KCR9"/>
<dbReference type="SMART" id="SM00355">
    <property type="entry name" value="ZnF_C2H2"/>
    <property type="match status" value="6"/>
</dbReference>
<dbReference type="Pfam" id="PF00096">
    <property type="entry name" value="zf-C2H2"/>
    <property type="match status" value="5"/>
</dbReference>
<evidence type="ECO:0000256" key="3">
    <source>
        <dbReference type="ARBA" id="ARBA00022723"/>
    </source>
</evidence>
<evidence type="ECO:0000256" key="10">
    <source>
        <dbReference type="ARBA" id="ARBA00023242"/>
    </source>
</evidence>
<dbReference type="PANTHER" id="PTHR16515:SF66">
    <property type="entry name" value="C2H2-TYPE DOMAIN-CONTAINING PROTEIN"/>
    <property type="match status" value="1"/>
</dbReference>
<dbReference type="GO" id="GO:0008270">
    <property type="term" value="F:zinc ion binding"/>
    <property type="evidence" value="ECO:0007669"/>
    <property type="project" value="UniProtKB-KW"/>
</dbReference>
<dbReference type="GO" id="GO:0010468">
    <property type="term" value="P:regulation of gene expression"/>
    <property type="evidence" value="ECO:0007669"/>
    <property type="project" value="TreeGrafter"/>
</dbReference>
<feature type="domain" description="C2H2-type" evidence="13">
    <location>
        <begin position="214"/>
        <end position="235"/>
    </location>
</feature>
<dbReference type="eggNOG" id="KOG1721">
    <property type="taxonomic scope" value="Eukaryota"/>
</dbReference>
<evidence type="ECO:0000256" key="4">
    <source>
        <dbReference type="ARBA" id="ARBA00022737"/>
    </source>
</evidence>
<feature type="domain" description="C2H2-type" evidence="13">
    <location>
        <begin position="90"/>
        <end position="117"/>
    </location>
</feature>
<sequence length="335" mass="38460">MAALKPAHLLRHRQSHSAEKPHACPECGKAFRRKEHLRRHRGTHPGGPGPALRPLPAREKPHACCECGKTFYWREHLVRHRKTHSGARPFACWECGKGFGRREHVLRHQRTSSLYPPASFPHNPLPYPGGQEQQAGPLIERRLKTVVSLQGQKFLLRNSDVVMAEAEVSDTDDVTDLSRKPPSSVSKTEIHPENSQKVFQKLENVPRIDEMSRGQGFMQSSDLRVHQRVHTGEKPYTCKVCFKQFTHDSTLRSHQRVHTNEKPYQCEVCDKHFNHKGNLNVHLRTHSGAKPYLCHQCHQDFRQLGTLKRHQKTHLKVTTQRFCHQAQVPSAQEGN</sequence>
<feature type="domain" description="C2H2-type" evidence="13">
    <location>
        <begin position="236"/>
        <end position="263"/>
    </location>
</feature>
<dbReference type="FunFam" id="3.30.160.60:FF:000260">
    <property type="entry name" value="Spalt-like transcription factor 1"/>
    <property type="match status" value="1"/>
</dbReference>
<organism evidence="14 15">
    <name type="scientific">Pteropus alecto</name>
    <name type="common">Black flying fox</name>
    <dbReference type="NCBI Taxonomy" id="9402"/>
    <lineage>
        <taxon>Eukaryota</taxon>
        <taxon>Metazoa</taxon>
        <taxon>Chordata</taxon>
        <taxon>Craniata</taxon>
        <taxon>Vertebrata</taxon>
        <taxon>Euteleostomi</taxon>
        <taxon>Mammalia</taxon>
        <taxon>Eutheria</taxon>
        <taxon>Laurasiatheria</taxon>
        <taxon>Chiroptera</taxon>
        <taxon>Yinpterochiroptera</taxon>
        <taxon>Pteropodoidea</taxon>
        <taxon>Pteropodidae</taxon>
        <taxon>Pteropodinae</taxon>
        <taxon>Pteropus</taxon>
    </lineage>
</organism>
<dbReference type="FunFam" id="3.30.160.60:FF:002343">
    <property type="entry name" value="Zinc finger protein 33A"/>
    <property type="match status" value="2"/>
</dbReference>
<evidence type="ECO:0000256" key="1">
    <source>
        <dbReference type="ARBA" id="ARBA00004123"/>
    </source>
</evidence>
<dbReference type="Gene3D" id="3.30.160.60">
    <property type="entry name" value="Classic Zinc Finger"/>
    <property type="match status" value="7"/>
</dbReference>
<name>L5KCR9_PTEAL</name>
<dbReference type="FunFam" id="3.30.160.60:FF:001492">
    <property type="entry name" value="Zinc finger protein 444"/>
    <property type="match status" value="1"/>
</dbReference>
<keyword evidence="15" id="KW-1185">Reference proteome</keyword>
<evidence type="ECO:0000313" key="14">
    <source>
        <dbReference type="EMBL" id="ELK09142.1"/>
    </source>
</evidence>
<dbReference type="AlphaFoldDB" id="L5KCR9"/>
<feature type="domain" description="C2H2-type" evidence="13">
    <location>
        <begin position="62"/>
        <end position="89"/>
    </location>
</feature>
<dbReference type="Proteomes" id="UP000010552">
    <property type="component" value="Unassembled WGS sequence"/>
</dbReference>
<keyword evidence="4" id="KW-0677">Repeat</keyword>
<keyword evidence="9" id="KW-0804">Transcription</keyword>
<keyword evidence="8" id="KW-0238">DNA-binding</keyword>
<protein>
    <submittedName>
        <fullName evidence="14">Zinc finger protein 444</fullName>
    </submittedName>
</protein>
<evidence type="ECO:0000313" key="15">
    <source>
        <dbReference type="Proteomes" id="UP000010552"/>
    </source>
</evidence>
<dbReference type="InterPro" id="IPR050331">
    <property type="entry name" value="Zinc_finger"/>
</dbReference>
<dbReference type="InterPro" id="IPR013087">
    <property type="entry name" value="Znf_C2H2_type"/>
</dbReference>
<keyword evidence="5 11" id="KW-0863">Zinc-finger</keyword>
<evidence type="ECO:0000256" key="7">
    <source>
        <dbReference type="ARBA" id="ARBA00023015"/>
    </source>
</evidence>